<evidence type="ECO:0000313" key="1">
    <source>
        <dbReference type="EMBL" id="MEW9265099.1"/>
    </source>
</evidence>
<dbReference type="InterPro" id="IPR011659">
    <property type="entry name" value="WD40"/>
</dbReference>
<comment type="caution">
    <text evidence="1">The sequence shown here is derived from an EMBL/GenBank/DDBJ whole genome shotgun (WGS) entry which is preliminary data.</text>
</comment>
<dbReference type="Gene3D" id="2.120.10.30">
    <property type="entry name" value="TolB, C-terminal domain"/>
    <property type="match status" value="1"/>
</dbReference>
<keyword evidence="2" id="KW-1185">Reference proteome</keyword>
<name>A0ABV3P638_9ACTN</name>
<dbReference type="EMBL" id="JBFNQN010000006">
    <property type="protein sequence ID" value="MEW9265099.1"/>
    <property type="molecule type" value="Genomic_DNA"/>
</dbReference>
<dbReference type="SUPFAM" id="SSF82171">
    <property type="entry name" value="DPP6 N-terminal domain-like"/>
    <property type="match status" value="1"/>
</dbReference>
<dbReference type="InterPro" id="IPR011042">
    <property type="entry name" value="6-blade_b-propeller_TolB-like"/>
</dbReference>
<gene>
    <name evidence="1" type="ORF">AB1207_10100</name>
</gene>
<dbReference type="Pfam" id="PF07676">
    <property type="entry name" value="PD40"/>
    <property type="match status" value="1"/>
</dbReference>
<reference evidence="1 2" key="1">
    <citation type="submission" date="2024-07" db="EMBL/GenBank/DDBJ databases">
        <authorList>
            <person name="Thanompreechachai J."/>
            <person name="Duangmal K."/>
        </authorList>
    </citation>
    <scope>NUCLEOTIDE SEQUENCE [LARGE SCALE GENOMIC DNA]</scope>
    <source>
        <strain evidence="1 2">KCTC 19886</strain>
    </source>
</reference>
<proteinExistence type="predicted"/>
<dbReference type="Proteomes" id="UP001555826">
    <property type="component" value="Unassembled WGS sequence"/>
</dbReference>
<accession>A0ABV3P638</accession>
<protein>
    <submittedName>
        <fullName evidence="1">Biopolymer transporter Tol</fullName>
    </submittedName>
</protein>
<evidence type="ECO:0000313" key="2">
    <source>
        <dbReference type="Proteomes" id="UP001555826"/>
    </source>
</evidence>
<sequence>MPRHLAPSQHCQVLLGGPDIAVPRVLFETSDLLLEAPNWSLDGTSLLLNGDGHLWRLAVHAPEAGVHRVEFVGLPPLNNDHVLHPDGRHVLMTADDGHVYRGDLSGGPVERITVEDGNWHFLHGVSPDGSRIAYVEISTFDEPGHLVVQPVGGAPRRLDAGTGHLDGPEWSPDGRWILLNTEAFSSVPGHAQLARVPDGGGPLERLVVSDTVDWFPHLSPDGRHGNYLSFPPGTLGHPADLDVVVHVVAADDWTASVQRYAVPGGQGTTNVNGWAPDGSQFAFIAYPTA</sequence>
<organism evidence="1 2">
    <name type="scientific">Kineococcus endophyticus</name>
    <dbReference type="NCBI Taxonomy" id="1181883"/>
    <lineage>
        <taxon>Bacteria</taxon>
        <taxon>Bacillati</taxon>
        <taxon>Actinomycetota</taxon>
        <taxon>Actinomycetes</taxon>
        <taxon>Kineosporiales</taxon>
        <taxon>Kineosporiaceae</taxon>
        <taxon>Kineococcus</taxon>
    </lineage>
</organism>
<dbReference type="RefSeq" id="WP_367638021.1">
    <property type="nucleotide sequence ID" value="NZ_JBFNQN010000006.1"/>
</dbReference>